<dbReference type="PANTHER" id="PTHR20883:SF45">
    <property type="entry name" value="PHYTANOYL-COA DIOXYGENASE FAMILY PROTEIN"/>
    <property type="match status" value="1"/>
</dbReference>
<organism evidence="8 9">
    <name type="scientific">Calycina marina</name>
    <dbReference type="NCBI Taxonomy" id="1763456"/>
    <lineage>
        <taxon>Eukaryota</taxon>
        <taxon>Fungi</taxon>
        <taxon>Dikarya</taxon>
        <taxon>Ascomycota</taxon>
        <taxon>Pezizomycotina</taxon>
        <taxon>Leotiomycetes</taxon>
        <taxon>Helotiales</taxon>
        <taxon>Pezizellaceae</taxon>
        <taxon>Calycina</taxon>
    </lineage>
</organism>
<proteinExistence type="inferred from homology"/>
<keyword evidence="5" id="KW-0223">Dioxygenase</keyword>
<gene>
    <name evidence="8" type="ORF">BJ878DRAFT_537071</name>
</gene>
<evidence type="ECO:0000256" key="4">
    <source>
        <dbReference type="ARBA" id="ARBA00022723"/>
    </source>
</evidence>
<sequence>MTESPPVKPQLQRMSTKDPATTCEALVAIIERDGGVIVEDLIPPALVAQIKSDLAPHFDTDKVDKSGFFPSTTQRATGLLAISNACVELALNPLYNAIANKMISSTYTFWNAQVQETVTSKPQISSTVGFRVNPGGKQQGLHRDDSDYHTRNSDMPVMIGCVTSLTKTTKENGATIVIPGSHLWGPDRCPYDEEAIPAELEPGSALIFLGNTYHAGGGNITTDQARETVGIFLCKGFYRQAENQYLMVPPEKAKRLSPRAQRLLGYGVSLPSLGFMEYQDPMRVLFGVEDEETVNM</sequence>
<keyword evidence="6" id="KW-0560">Oxidoreductase</keyword>
<dbReference type="InterPro" id="IPR008775">
    <property type="entry name" value="Phytyl_CoA_dOase-like"/>
</dbReference>
<evidence type="ECO:0000256" key="1">
    <source>
        <dbReference type="ARBA" id="ARBA00001962"/>
    </source>
</evidence>
<dbReference type="Pfam" id="PF05721">
    <property type="entry name" value="PhyH"/>
    <property type="match status" value="1"/>
</dbReference>
<evidence type="ECO:0000256" key="6">
    <source>
        <dbReference type="ARBA" id="ARBA00023002"/>
    </source>
</evidence>
<evidence type="ECO:0000256" key="2">
    <source>
        <dbReference type="ARBA" id="ARBA00005830"/>
    </source>
</evidence>
<comment type="caution">
    <text evidence="8">The sequence shown here is derived from an EMBL/GenBank/DDBJ whole genome shotgun (WGS) entry which is preliminary data.</text>
</comment>
<keyword evidence="9" id="KW-1185">Reference proteome</keyword>
<dbReference type="AlphaFoldDB" id="A0A9P8CBG3"/>
<reference evidence="8" key="1">
    <citation type="journal article" date="2021" name="IMA Fungus">
        <title>Genomic characterization of three marine fungi, including Emericellopsis atlantica sp. nov. with signatures of a generalist lifestyle and marine biomass degradation.</title>
        <authorList>
            <person name="Hagestad O.C."/>
            <person name="Hou L."/>
            <person name="Andersen J.H."/>
            <person name="Hansen E.H."/>
            <person name="Altermark B."/>
            <person name="Li C."/>
            <person name="Kuhnert E."/>
            <person name="Cox R.J."/>
            <person name="Crous P.W."/>
            <person name="Spatafora J.W."/>
            <person name="Lail K."/>
            <person name="Amirebrahimi M."/>
            <person name="Lipzen A."/>
            <person name="Pangilinan J."/>
            <person name="Andreopoulos W."/>
            <person name="Hayes R.D."/>
            <person name="Ng V."/>
            <person name="Grigoriev I.V."/>
            <person name="Jackson S.A."/>
            <person name="Sutton T.D.S."/>
            <person name="Dobson A.D.W."/>
            <person name="Rama T."/>
        </authorList>
    </citation>
    <scope>NUCLEOTIDE SEQUENCE</scope>
    <source>
        <strain evidence="8">TRa3180A</strain>
    </source>
</reference>
<name>A0A9P8CBG3_9HELO</name>
<dbReference type="GO" id="GO:0051213">
    <property type="term" value="F:dioxygenase activity"/>
    <property type="evidence" value="ECO:0007669"/>
    <property type="project" value="UniProtKB-KW"/>
</dbReference>
<dbReference type="OrthoDB" id="445007at2759"/>
<accession>A0A9P8CBG3</accession>
<keyword evidence="4" id="KW-0479">Metal-binding</keyword>
<evidence type="ECO:0000313" key="9">
    <source>
        <dbReference type="Proteomes" id="UP000887226"/>
    </source>
</evidence>
<evidence type="ECO:0000256" key="7">
    <source>
        <dbReference type="ARBA" id="ARBA00023004"/>
    </source>
</evidence>
<dbReference type="SUPFAM" id="SSF51197">
    <property type="entry name" value="Clavaminate synthase-like"/>
    <property type="match status" value="1"/>
</dbReference>
<evidence type="ECO:0000256" key="3">
    <source>
        <dbReference type="ARBA" id="ARBA00011738"/>
    </source>
</evidence>
<comment type="cofactor">
    <cofactor evidence="1">
        <name>Fe cation</name>
        <dbReference type="ChEBI" id="CHEBI:24875"/>
    </cofactor>
</comment>
<evidence type="ECO:0000313" key="8">
    <source>
        <dbReference type="EMBL" id="KAG9240540.1"/>
    </source>
</evidence>
<dbReference type="Proteomes" id="UP000887226">
    <property type="component" value="Unassembled WGS sequence"/>
</dbReference>
<dbReference type="PANTHER" id="PTHR20883">
    <property type="entry name" value="PHYTANOYL-COA DIOXYGENASE DOMAIN CONTAINING 1"/>
    <property type="match status" value="1"/>
</dbReference>
<protein>
    <recommendedName>
        <fullName evidence="10">Phytanoyl-CoA dioxygenase</fullName>
    </recommendedName>
</protein>
<comment type="similarity">
    <text evidence="2">Belongs to the PhyH family.</text>
</comment>
<keyword evidence="7" id="KW-0408">Iron</keyword>
<dbReference type="Gene3D" id="2.60.120.620">
    <property type="entry name" value="q2cbj1_9rhob like domain"/>
    <property type="match status" value="1"/>
</dbReference>
<dbReference type="GO" id="GO:0046872">
    <property type="term" value="F:metal ion binding"/>
    <property type="evidence" value="ECO:0007669"/>
    <property type="project" value="UniProtKB-KW"/>
</dbReference>
<dbReference type="EMBL" id="MU254414">
    <property type="protein sequence ID" value="KAG9240540.1"/>
    <property type="molecule type" value="Genomic_DNA"/>
</dbReference>
<evidence type="ECO:0000256" key="5">
    <source>
        <dbReference type="ARBA" id="ARBA00022964"/>
    </source>
</evidence>
<comment type="subunit">
    <text evidence="3">Homodimer.</text>
</comment>
<evidence type="ECO:0008006" key="10">
    <source>
        <dbReference type="Google" id="ProtNLM"/>
    </source>
</evidence>